<dbReference type="PROSITE" id="PS01211">
    <property type="entry name" value="UPF0001"/>
    <property type="match status" value="1"/>
</dbReference>
<dbReference type="CDD" id="cd06824">
    <property type="entry name" value="PLPDE_III_Yggs_like"/>
    <property type="match status" value="1"/>
</dbReference>
<gene>
    <name evidence="6" type="ORF">Psal009_00074</name>
</gene>
<dbReference type="PIRSF" id="PIRSF004848">
    <property type="entry name" value="YBL036c_PLPDEIII"/>
    <property type="match status" value="1"/>
</dbReference>
<dbReference type="PANTHER" id="PTHR10146:SF14">
    <property type="entry name" value="PYRIDOXAL PHOSPHATE HOMEOSTASIS PROTEIN"/>
    <property type="match status" value="1"/>
</dbReference>
<proteinExistence type="inferred from homology"/>
<reference evidence="6 7" key="1">
    <citation type="submission" date="2019-04" db="EMBL/GenBank/DDBJ databases">
        <title>Complete genome sequencing of Piscirickettsia salmonis strain Psal-009.</title>
        <authorList>
            <person name="Schober I."/>
            <person name="Bunk B."/>
            <person name="Sproer C."/>
            <person name="Carril G.P."/>
            <person name="Riedel T."/>
            <person name="Flores-Herrera P.A."/>
            <person name="Nourdin-Galindo G."/>
            <person name="Marshall S.H."/>
            <person name="Overmann J."/>
        </authorList>
    </citation>
    <scope>NUCLEOTIDE SEQUENCE [LARGE SCALE GENOMIC DNA]</scope>
    <source>
        <strain evidence="6 7">Psal-009</strain>
    </source>
</reference>
<keyword evidence="7" id="KW-1185">Reference proteome</keyword>
<comment type="function">
    <text evidence="2">Pyridoxal 5'-phosphate (PLP)-binding protein, which is involved in PLP homeostasis.</text>
</comment>
<dbReference type="InterPro" id="IPR001608">
    <property type="entry name" value="Ala_racemase_N"/>
</dbReference>
<keyword evidence="1 2" id="KW-0663">Pyridoxal phosphate</keyword>
<sequence length="232" mass="25846">MVIADNLADIHQRIDAAMIKSGRKDRPTLIAVSKTQPVDLVAQAMTAGQCDFGENYLQDALLKIKELFLYSSDGENKKINWHFIGALQSNKTRQIAEHFDWVHTVDRLKIAERLNDQRPEYLPALNICLQVNLAAEETKSGVIPDECLILAEKIARLPRLSLRGLMAIPKKLVGFEAQYQQFLQLARLRDDLVQQGLVISELSMGMSADLEAAICAGATMLRVGTDIFGARD</sequence>
<comment type="similarity">
    <text evidence="2 4">Belongs to the pyridoxal phosphate-binding protein YggS/PROSC family.</text>
</comment>
<evidence type="ECO:0000256" key="3">
    <source>
        <dbReference type="PIRSR" id="PIRSR004848-1"/>
    </source>
</evidence>
<dbReference type="EMBL" id="CP038908">
    <property type="protein sequence ID" value="QGO04219.1"/>
    <property type="molecule type" value="Genomic_DNA"/>
</dbReference>
<evidence type="ECO:0000313" key="7">
    <source>
        <dbReference type="Proteomes" id="UP000422232"/>
    </source>
</evidence>
<accession>A0A9Q5YH70</accession>
<protein>
    <recommendedName>
        <fullName evidence="2">Pyridoxal phosphate homeostasis protein</fullName>
        <shortName evidence="2">PLP homeostasis protein</shortName>
    </recommendedName>
</protein>
<evidence type="ECO:0000259" key="5">
    <source>
        <dbReference type="Pfam" id="PF01168"/>
    </source>
</evidence>
<dbReference type="AlphaFoldDB" id="A0A9Q5YH70"/>
<dbReference type="InterPro" id="IPR011078">
    <property type="entry name" value="PyrdxlP_homeostasis"/>
</dbReference>
<evidence type="ECO:0000256" key="2">
    <source>
        <dbReference type="HAMAP-Rule" id="MF_02087"/>
    </source>
</evidence>
<dbReference type="SUPFAM" id="SSF51419">
    <property type="entry name" value="PLP-binding barrel"/>
    <property type="match status" value="1"/>
</dbReference>
<feature type="domain" description="Alanine racemase N-terminal" evidence="5">
    <location>
        <begin position="9"/>
        <end position="231"/>
    </location>
</feature>
<dbReference type="NCBIfam" id="TIGR00044">
    <property type="entry name" value="YggS family pyridoxal phosphate-dependent enzyme"/>
    <property type="match status" value="1"/>
</dbReference>
<dbReference type="PANTHER" id="PTHR10146">
    <property type="entry name" value="PROLINE SYNTHETASE CO-TRANSCRIBED BACTERIAL HOMOLOG PROTEIN"/>
    <property type="match status" value="1"/>
</dbReference>
<evidence type="ECO:0000256" key="1">
    <source>
        <dbReference type="ARBA" id="ARBA00022898"/>
    </source>
</evidence>
<evidence type="ECO:0000313" key="6">
    <source>
        <dbReference type="EMBL" id="QGO04219.1"/>
    </source>
</evidence>
<dbReference type="InterPro" id="IPR029066">
    <property type="entry name" value="PLP-binding_barrel"/>
</dbReference>
<dbReference type="FunFam" id="3.20.20.10:FF:000018">
    <property type="entry name" value="Pyridoxal phosphate homeostasis protein"/>
    <property type="match status" value="1"/>
</dbReference>
<dbReference type="GeneID" id="66739274"/>
<dbReference type="Gene3D" id="3.20.20.10">
    <property type="entry name" value="Alanine racemase"/>
    <property type="match status" value="1"/>
</dbReference>
<dbReference type="RefSeq" id="WP_016211103.1">
    <property type="nucleotide sequence ID" value="NZ_CP012413.1"/>
</dbReference>
<organism evidence="6 7">
    <name type="scientific">Piscirickettsia salmonis</name>
    <dbReference type="NCBI Taxonomy" id="1238"/>
    <lineage>
        <taxon>Bacteria</taxon>
        <taxon>Pseudomonadati</taxon>
        <taxon>Pseudomonadota</taxon>
        <taxon>Gammaproteobacteria</taxon>
        <taxon>Thiotrichales</taxon>
        <taxon>Piscirickettsiaceae</taxon>
        <taxon>Piscirickettsia</taxon>
    </lineage>
</organism>
<name>A0A9Q5YH70_PISSA</name>
<dbReference type="GO" id="GO:0030170">
    <property type="term" value="F:pyridoxal phosphate binding"/>
    <property type="evidence" value="ECO:0007669"/>
    <property type="project" value="UniProtKB-UniRule"/>
</dbReference>
<evidence type="ECO:0000256" key="4">
    <source>
        <dbReference type="RuleBase" id="RU004514"/>
    </source>
</evidence>
<dbReference type="Proteomes" id="UP000422232">
    <property type="component" value="Chromosome"/>
</dbReference>
<feature type="modified residue" description="N6-(pyridoxal phosphate)lysine" evidence="2 3">
    <location>
        <position position="34"/>
    </location>
</feature>
<dbReference type="HAMAP" id="MF_02087">
    <property type="entry name" value="PLP_homeostasis"/>
    <property type="match status" value="1"/>
</dbReference>
<comment type="cofactor">
    <cofactor evidence="3">
        <name>pyridoxal 5'-phosphate</name>
        <dbReference type="ChEBI" id="CHEBI:597326"/>
    </cofactor>
</comment>
<dbReference type="Pfam" id="PF01168">
    <property type="entry name" value="Ala_racemase_N"/>
    <property type="match status" value="1"/>
</dbReference>